<evidence type="ECO:0000256" key="4">
    <source>
        <dbReference type="ARBA" id="ARBA00023136"/>
    </source>
</evidence>
<evidence type="ECO:0000313" key="7">
    <source>
        <dbReference type="EMBL" id="KAF2830071.1"/>
    </source>
</evidence>
<evidence type="ECO:0000313" key="8">
    <source>
        <dbReference type="Proteomes" id="UP000799424"/>
    </source>
</evidence>
<keyword evidence="8" id="KW-1185">Reference proteome</keyword>
<evidence type="ECO:0000256" key="3">
    <source>
        <dbReference type="ARBA" id="ARBA00022989"/>
    </source>
</evidence>
<dbReference type="AlphaFoldDB" id="A0A6A7A9U7"/>
<dbReference type="InterPro" id="IPR032805">
    <property type="entry name" value="Wax_synthase_dom"/>
</dbReference>
<keyword evidence="4 5" id="KW-0472">Membrane</keyword>
<keyword evidence="3 5" id="KW-1133">Transmembrane helix</keyword>
<evidence type="ECO:0000259" key="6">
    <source>
        <dbReference type="Pfam" id="PF13813"/>
    </source>
</evidence>
<protein>
    <recommendedName>
        <fullName evidence="6">Wax synthase domain-containing protein</fullName>
    </recommendedName>
</protein>
<reference evidence="7" key="1">
    <citation type="journal article" date="2020" name="Stud. Mycol.">
        <title>101 Dothideomycetes genomes: a test case for predicting lifestyles and emergence of pathogens.</title>
        <authorList>
            <person name="Haridas S."/>
            <person name="Albert R."/>
            <person name="Binder M."/>
            <person name="Bloem J."/>
            <person name="Labutti K."/>
            <person name="Salamov A."/>
            <person name="Andreopoulos B."/>
            <person name="Baker S."/>
            <person name="Barry K."/>
            <person name="Bills G."/>
            <person name="Bluhm B."/>
            <person name="Cannon C."/>
            <person name="Castanera R."/>
            <person name="Culley D."/>
            <person name="Daum C."/>
            <person name="Ezra D."/>
            <person name="Gonzalez J."/>
            <person name="Henrissat B."/>
            <person name="Kuo A."/>
            <person name="Liang C."/>
            <person name="Lipzen A."/>
            <person name="Lutzoni F."/>
            <person name="Magnuson J."/>
            <person name="Mondo S."/>
            <person name="Nolan M."/>
            <person name="Ohm R."/>
            <person name="Pangilinan J."/>
            <person name="Park H.-J."/>
            <person name="Ramirez L."/>
            <person name="Alfaro M."/>
            <person name="Sun H."/>
            <person name="Tritt A."/>
            <person name="Yoshinaga Y."/>
            <person name="Zwiers L.-H."/>
            <person name="Turgeon B."/>
            <person name="Goodwin S."/>
            <person name="Spatafora J."/>
            <person name="Crous P."/>
            <person name="Grigoriev I."/>
        </authorList>
    </citation>
    <scope>NUCLEOTIDE SEQUENCE</scope>
    <source>
        <strain evidence="7">CBS 113818</strain>
    </source>
</reference>
<name>A0A6A7A9U7_9PLEO</name>
<keyword evidence="2 5" id="KW-0812">Transmembrane</keyword>
<feature type="domain" description="Wax synthase" evidence="6">
    <location>
        <begin position="240"/>
        <end position="323"/>
    </location>
</feature>
<gene>
    <name evidence="7" type="ORF">CC86DRAFT_284912</name>
</gene>
<proteinExistence type="predicted"/>
<dbReference type="EMBL" id="MU006220">
    <property type="protein sequence ID" value="KAF2830071.1"/>
    <property type="molecule type" value="Genomic_DNA"/>
</dbReference>
<sequence>MALALPTPFIHLQIPLLYLNNILGLAIGTRHHVLRLGVTFPVLVLLVSQSLYREWSGTYGIRYGLECFVLCMVWTHVDWVVLGSPDKEGWKKIRYGVQEKKTGDGEKEVVPQSFWARAWWGARLATGNRHVGWTQQVKNVRMEVDADYPRWRFIVRKSLRVALFYFLSDMVVSYTVSTPHGSWSDIEHIKPALSYADRPFLERIWFAWVHIVITYTELEKANAAFGVVCVAIGFANPRDCPSMFGDLKVMYTVRKAWSYQCRRICSAPGVFLARDVLRLRKGSFASKYLQLFIGFGISGLIHGGAHVLIYRSLLDDGSLAFFLQQAVIIMIEDHAIEFGKALGFRESSFWRAVGFVWAAFAVGATGERWVGITVINGGWVHDRRSDWMGMAPKIAT</sequence>
<dbReference type="GO" id="GO:0016020">
    <property type="term" value="C:membrane"/>
    <property type="evidence" value="ECO:0007669"/>
    <property type="project" value="UniProtKB-SubCell"/>
</dbReference>
<dbReference type="OrthoDB" id="1077582at2759"/>
<evidence type="ECO:0000256" key="5">
    <source>
        <dbReference type="SAM" id="Phobius"/>
    </source>
</evidence>
<evidence type="ECO:0000256" key="1">
    <source>
        <dbReference type="ARBA" id="ARBA00004141"/>
    </source>
</evidence>
<comment type="subcellular location">
    <subcellularLocation>
        <location evidence="1">Membrane</location>
        <topology evidence="1">Multi-pass membrane protein</topology>
    </subcellularLocation>
</comment>
<dbReference type="Proteomes" id="UP000799424">
    <property type="component" value="Unassembled WGS sequence"/>
</dbReference>
<feature type="transmembrane region" description="Helical" evidence="5">
    <location>
        <begin position="288"/>
        <end position="309"/>
    </location>
</feature>
<dbReference type="Pfam" id="PF13813">
    <property type="entry name" value="MBOAT_2"/>
    <property type="match status" value="1"/>
</dbReference>
<accession>A0A6A7A9U7</accession>
<evidence type="ECO:0000256" key="2">
    <source>
        <dbReference type="ARBA" id="ARBA00022692"/>
    </source>
</evidence>
<organism evidence="7 8">
    <name type="scientific">Ophiobolus disseminans</name>
    <dbReference type="NCBI Taxonomy" id="1469910"/>
    <lineage>
        <taxon>Eukaryota</taxon>
        <taxon>Fungi</taxon>
        <taxon>Dikarya</taxon>
        <taxon>Ascomycota</taxon>
        <taxon>Pezizomycotina</taxon>
        <taxon>Dothideomycetes</taxon>
        <taxon>Pleosporomycetidae</taxon>
        <taxon>Pleosporales</taxon>
        <taxon>Pleosporineae</taxon>
        <taxon>Phaeosphaeriaceae</taxon>
        <taxon>Ophiobolus</taxon>
    </lineage>
</organism>